<keyword evidence="2" id="KW-1185">Reference proteome</keyword>
<dbReference type="AlphaFoldDB" id="A0A5C6UK02"/>
<dbReference type="OrthoDB" id="7584306at2"/>
<evidence type="ECO:0000313" key="2">
    <source>
        <dbReference type="Proteomes" id="UP000321250"/>
    </source>
</evidence>
<accession>A0A5C6UK02</accession>
<reference evidence="1 2" key="1">
    <citation type="journal article" date="2013" name="Antonie Van Leeuwenhoek">
        <title>Sphingomonas ginsenosidivorax sp. nov., with the ability to transform ginsenosides.</title>
        <authorList>
            <person name="Jin X.F."/>
            <person name="Kim J.K."/>
            <person name="Liu Q.M."/>
            <person name="Kang M.S."/>
            <person name="He D."/>
            <person name="Jin F.X."/>
            <person name="Kim S.C."/>
            <person name="Im W.T."/>
        </authorList>
    </citation>
    <scope>NUCLEOTIDE SEQUENCE [LARGE SCALE GENOMIC DNA]</scope>
    <source>
        <strain evidence="1 2">KHI67</strain>
    </source>
</reference>
<name>A0A5C6UK02_9SPHN</name>
<dbReference type="Proteomes" id="UP000321250">
    <property type="component" value="Unassembled WGS sequence"/>
</dbReference>
<gene>
    <name evidence="1" type="ORF">FSB78_17300</name>
</gene>
<dbReference type="EMBL" id="VOQR01000001">
    <property type="protein sequence ID" value="TXC73009.1"/>
    <property type="molecule type" value="Genomic_DNA"/>
</dbReference>
<protein>
    <submittedName>
        <fullName evidence="1">Uncharacterized protein</fullName>
    </submittedName>
</protein>
<sequence>MALGVAVLGLALVGVRHPTADFRLITHDVRDPSPHQMQAAVDLGLVGVSVLYTWTVDRLR</sequence>
<proteinExistence type="predicted"/>
<comment type="caution">
    <text evidence="1">The sequence shown here is derived from an EMBL/GenBank/DDBJ whole genome shotgun (WGS) entry which is preliminary data.</text>
</comment>
<organism evidence="1 2">
    <name type="scientific">Sphingomonas ginsenosidivorax</name>
    <dbReference type="NCBI Taxonomy" id="862135"/>
    <lineage>
        <taxon>Bacteria</taxon>
        <taxon>Pseudomonadati</taxon>
        <taxon>Pseudomonadota</taxon>
        <taxon>Alphaproteobacteria</taxon>
        <taxon>Sphingomonadales</taxon>
        <taxon>Sphingomonadaceae</taxon>
        <taxon>Sphingomonas</taxon>
    </lineage>
</organism>
<evidence type="ECO:0000313" key="1">
    <source>
        <dbReference type="EMBL" id="TXC73009.1"/>
    </source>
</evidence>